<dbReference type="InterPro" id="IPR007318">
    <property type="entry name" value="Phopholipid_MeTrfase"/>
</dbReference>
<dbReference type="Proteomes" id="UP000189431">
    <property type="component" value="Unassembled WGS sequence"/>
</dbReference>
<keyword evidence="4 5" id="KW-0472">Membrane</keyword>
<evidence type="ECO:0000256" key="4">
    <source>
        <dbReference type="ARBA" id="ARBA00023136"/>
    </source>
</evidence>
<protein>
    <recommendedName>
        <fullName evidence="8">Isoprenylcysteine carboxylmethyltransferase family protein</fullName>
    </recommendedName>
</protein>
<reference evidence="7" key="1">
    <citation type="submission" date="2017-01" db="EMBL/GenBank/DDBJ databases">
        <title>Draft genome of the species Salinivibrio costicola subsp. alcaliphilus.</title>
        <authorList>
            <person name="Lopez-Hermoso C."/>
            <person name="De La Haba R."/>
            <person name="Sanchez-Porro C."/>
            <person name="Ventosa A."/>
        </authorList>
    </citation>
    <scope>NUCLEOTIDE SEQUENCE [LARGE SCALE GENOMIC DNA]</scope>
    <source>
        <strain evidence="7">CBH448</strain>
    </source>
</reference>
<name>A0ABX3KN05_SALCS</name>
<evidence type="ECO:0000256" key="3">
    <source>
        <dbReference type="ARBA" id="ARBA00022989"/>
    </source>
</evidence>
<evidence type="ECO:0000313" key="7">
    <source>
        <dbReference type="Proteomes" id="UP000189431"/>
    </source>
</evidence>
<evidence type="ECO:0000256" key="1">
    <source>
        <dbReference type="ARBA" id="ARBA00004127"/>
    </source>
</evidence>
<comment type="caution">
    <text evidence="6">The sequence shown here is derived from an EMBL/GenBank/DDBJ whole genome shotgun (WGS) entry which is preliminary data.</text>
</comment>
<evidence type="ECO:0000313" key="6">
    <source>
        <dbReference type="EMBL" id="OOF32844.1"/>
    </source>
</evidence>
<evidence type="ECO:0000256" key="2">
    <source>
        <dbReference type="ARBA" id="ARBA00022692"/>
    </source>
</evidence>
<dbReference type="Gene3D" id="1.20.120.1630">
    <property type="match status" value="1"/>
</dbReference>
<keyword evidence="2 5" id="KW-0812">Transmembrane</keyword>
<evidence type="ECO:0008006" key="8">
    <source>
        <dbReference type="Google" id="ProtNLM"/>
    </source>
</evidence>
<dbReference type="Pfam" id="PF04191">
    <property type="entry name" value="PEMT"/>
    <property type="match status" value="1"/>
</dbReference>
<comment type="subcellular location">
    <subcellularLocation>
        <location evidence="1">Endomembrane system</location>
        <topology evidence="1">Multi-pass membrane protein</topology>
    </subcellularLocation>
</comment>
<feature type="transmembrane region" description="Helical" evidence="5">
    <location>
        <begin position="91"/>
        <end position="112"/>
    </location>
</feature>
<accession>A0ABX3KN05</accession>
<dbReference type="RefSeq" id="WP_077461157.1">
    <property type="nucleotide sequence ID" value="NZ_MUFR01000053.1"/>
</dbReference>
<evidence type="ECO:0000256" key="5">
    <source>
        <dbReference type="SAM" id="Phobius"/>
    </source>
</evidence>
<feature type="transmembrane region" description="Helical" evidence="5">
    <location>
        <begin position="44"/>
        <end position="62"/>
    </location>
</feature>
<keyword evidence="7" id="KW-1185">Reference proteome</keyword>
<feature type="transmembrane region" description="Helical" evidence="5">
    <location>
        <begin position="12"/>
        <end position="32"/>
    </location>
</feature>
<keyword evidence="3 5" id="KW-1133">Transmembrane helix</keyword>
<sequence>MRVPAWRYLFPPLPPVAMLAAIGGGLALTYYFPFDIKLGSPSWAIAPFVVALGLLLAAKWAFHRHHTTVDPLQAPSALVTTGIYAYSRNPMYLAMILIIVAAGFYFNALWCWGMIPAFMAYLSATFIPAEEYRLLSQWPDEFEAYKAQVRRWI</sequence>
<organism evidence="6 7">
    <name type="scientific">Salinivibrio costicola subsp. alcaliphilus</name>
    <dbReference type="NCBI Taxonomy" id="272773"/>
    <lineage>
        <taxon>Bacteria</taxon>
        <taxon>Pseudomonadati</taxon>
        <taxon>Pseudomonadota</taxon>
        <taxon>Gammaproteobacteria</taxon>
        <taxon>Vibrionales</taxon>
        <taxon>Vibrionaceae</taxon>
        <taxon>Salinivibrio</taxon>
    </lineage>
</organism>
<proteinExistence type="predicted"/>
<dbReference type="EMBL" id="MUFR01000053">
    <property type="protein sequence ID" value="OOF32844.1"/>
    <property type="molecule type" value="Genomic_DNA"/>
</dbReference>
<gene>
    <name evidence="6" type="ORF">BZJ21_13930</name>
</gene>